<evidence type="ECO:0000256" key="10">
    <source>
        <dbReference type="PIRSR" id="PIRSR602401-1"/>
    </source>
</evidence>
<evidence type="ECO:0000256" key="8">
    <source>
        <dbReference type="ARBA" id="ARBA00023033"/>
    </source>
</evidence>
<keyword evidence="4 10" id="KW-0349">Heme</keyword>
<keyword evidence="12" id="KW-0812">Transmembrane</keyword>
<dbReference type="OrthoDB" id="2789670at2759"/>
<evidence type="ECO:0000256" key="7">
    <source>
        <dbReference type="ARBA" id="ARBA00023004"/>
    </source>
</evidence>
<keyword evidence="5 10" id="KW-0479">Metal-binding</keyword>
<dbReference type="PANTHER" id="PTHR24300">
    <property type="entry name" value="CYTOCHROME P450 508A4-RELATED"/>
    <property type="match status" value="1"/>
</dbReference>
<keyword evidence="13" id="KW-1185">Reference proteome</keyword>
<dbReference type="InterPro" id="IPR036396">
    <property type="entry name" value="Cyt_P450_sf"/>
</dbReference>
<keyword evidence="8 11" id="KW-0503">Monooxygenase</keyword>
<dbReference type="FunFam" id="1.10.630.10:FF:000004">
    <property type="entry name" value="cytochrome P450 2D15 isoform X1"/>
    <property type="match status" value="1"/>
</dbReference>
<accession>A0A6P7MF55</accession>
<comment type="cofactor">
    <cofactor evidence="1 10">
        <name>heme</name>
        <dbReference type="ChEBI" id="CHEBI:30413"/>
    </cofactor>
</comment>
<dbReference type="PRINTS" id="PR01686">
    <property type="entry name" value="EP450ICYP2D"/>
</dbReference>
<dbReference type="GeneID" id="114854721"/>
<dbReference type="PANTHER" id="PTHR24300:SF301">
    <property type="entry name" value="CYP2J25 PROTEIN-RELATED"/>
    <property type="match status" value="1"/>
</dbReference>
<dbReference type="PRINTS" id="PR00463">
    <property type="entry name" value="EP450I"/>
</dbReference>
<comment type="similarity">
    <text evidence="3 11">Belongs to the cytochrome P450 family.</text>
</comment>
<dbReference type="InterPro" id="IPR017972">
    <property type="entry name" value="Cyt_P450_CS"/>
</dbReference>
<evidence type="ECO:0000256" key="6">
    <source>
        <dbReference type="ARBA" id="ARBA00023002"/>
    </source>
</evidence>
<keyword evidence="9 12" id="KW-0472">Membrane</keyword>
<dbReference type="GO" id="GO:0020037">
    <property type="term" value="F:heme binding"/>
    <property type="evidence" value="ECO:0007669"/>
    <property type="project" value="InterPro"/>
</dbReference>
<dbReference type="GO" id="GO:0006805">
    <property type="term" value="P:xenobiotic metabolic process"/>
    <property type="evidence" value="ECO:0007669"/>
    <property type="project" value="TreeGrafter"/>
</dbReference>
<dbReference type="InterPro" id="IPR008069">
    <property type="entry name" value="Cyt_P450_E_grp-I_CYP2D-like"/>
</dbReference>
<dbReference type="Gene3D" id="1.10.630.10">
    <property type="entry name" value="Cytochrome P450"/>
    <property type="match status" value="1"/>
</dbReference>
<dbReference type="GO" id="GO:0006082">
    <property type="term" value="P:organic acid metabolic process"/>
    <property type="evidence" value="ECO:0007669"/>
    <property type="project" value="TreeGrafter"/>
</dbReference>
<keyword evidence="12" id="KW-1133">Transmembrane helix</keyword>
<evidence type="ECO:0000256" key="2">
    <source>
        <dbReference type="ARBA" id="ARBA00004370"/>
    </source>
</evidence>
<gene>
    <name evidence="14" type="primary">LOC114854721</name>
</gene>
<dbReference type="InterPro" id="IPR002401">
    <property type="entry name" value="Cyt_P450_E_grp-I"/>
</dbReference>
<dbReference type="SUPFAM" id="SSF48264">
    <property type="entry name" value="Cytochrome P450"/>
    <property type="match status" value="1"/>
</dbReference>
<feature type="transmembrane region" description="Helical" evidence="12">
    <location>
        <begin position="12"/>
        <end position="32"/>
    </location>
</feature>
<dbReference type="PRINTS" id="PR00385">
    <property type="entry name" value="P450"/>
</dbReference>
<name>A0A6P7MF55_BETSP</name>
<evidence type="ECO:0000256" key="11">
    <source>
        <dbReference type="RuleBase" id="RU000461"/>
    </source>
</evidence>
<reference evidence="14" key="1">
    <citation type="submission" date="2025-08" db="UniProtKB">
        <authorList>
            <consortium name="RefSeq"/>
        </authorList>
    </citation>
    <scope>IDENTIFICATION</scope>
</reference>
<dbReference type="AlphaFoldDB" id="A0A6P7MF55"/>
<dbReference type="KEGG" id="bspl:114854721"/>
<sequence length="501" mass="57004">METLHSAVGLDWINASSVLVFLCVFLLLADLWKNRAPKNFPPGPWSLPVIGDLHRIIFGNLHLQLTEFAKRYGKVFSLRLFGGRVVIVNGYKLVREALVENGEDYTDRPTLPAYVGIIKRTEGLVRASGSPWRHQRRFALHTLRNFGLGKKTLELCIQQECHYLTEALALHQGKPFNAQSLINNAVSNIICCLVFGERYEYSDKQYQRILHCFNEIVHLQGSVGIQIANIFPKLMKWLPGPRKTVVALLQEIIAFIKTKINEHNETLDPSSPRHYIDSFLIEMREMGEEDNNSSFYLNNLCFCTLDLFGAGTETTTTTLHWGLLYMILYPHIQERVQAEIDAVVGSSRQPSVSDRDNMPYTNAVIHEIQRLGNIIPLNVPRMTSRDTVLDRFTIPKGTIVLATLNSVLNDESMWETPHSFNPQHFLEPNGKFRKRDAFIPFSAGKRVCLGEQLARMELFLFFTSLLQRFSFSPGPGEQPSLEFILGATRCPKPYLLCAVPR</sequence>
<keyword evidence="7 10" id="KW-0408">Iron</keyword>
<feature type="binding site" description="axial binding residue" evidence="10">
    <location>
        <position position="448"/>
    </location>
    <ligand>
        <name>heme</name>
        <dbReference type="ChEBI" id="CHEBI:30413"/>
    </ligand>
    <ligandPart>
        <name>Fe</name>
        <dbReference type="ChEBI" id="CHEBI:18248"/>
    </ligandPart>
</feature>
<proteinExistence type="inferred from homology"/>
<organism evidence="13 14">
    <name type="scientific">Betta splendens</name>
    <name type="common">Siamese fighting fish</name>
    <dbReference type="NCBI Taxonomy" id="158456"/>
    <lineage>
        <taxon>Eukaryota</taxon>
        <taxon>Metazoa</taxon>
        <taxon>Chordata</taxon>
        <taxon>Craniata</taxon>
        <taxon>Vertebrata</taxon>
        <taxon>Euteleostomi</taxon>
        <taxon>Actinopterygii</taxon>
        <taxon>Neopterygii</taxon>
        <taxon>Teleostei</taxon>
        <taxon>Neoteleostei</taxon>
        <taxon>Acanthomorphata</taxon>
        <taxon>Anabantaria</taxon>
        <taxon>Anabantiformes</taxon>
        <taxon>Anabantoidei</taxon>
        <taxon>Osphronemidae</taxon>
        <taxon>Betta</taxon>
    </lineage>
</organism>
<evidence type="ECO:0000256" key="3">
    <source>
        <dbReference type="ARBA" id="ARBA00010617"/>
    </source>
</evidence>
<evidence type="ECO:0000256" key="5">
    <source>
        <dbReference type="ARBA" id="ARBA00022723"/>
    </source>
</evidence>
<dbReference type="GO" id="GO:0016712">
    <property type="term" value="F:oxidoreductase activity, acting on paired donors, with incorporation or reduction of molecular oxygen, reduced flavin or flavoprotein as one donor, and incorporation of one atom of oxygen"/>
    <property type="evidence" value="ECO:0007669"/>
    <property type="project" value="InterPro"/>
</dbReference>
<evidence type="ECO:0000256" key="1">
    <source>
        <dbReference type="ARBA" id="ARBA00001971"/>
    </source>
</evidence>
<protein>
    <submittedName>
        <fullName evidence="14">Cytochrome P450 2J4-like</fullName>
    </submittedName>
</protein>
<comment type="subcellular location">
    <subcellularLocation>
        <location evidence="2">Membrane</location>
    </subcellularLocation>
</comment>
<evidence type="ECO:0000313" key="14">
    <source>
        <dbReference type="RefSeq" id="XP_029005195.1"/>
    </source>
</evidence>
<dbReference type="PROSITE" id="PS00086">
    <property type="entry name" value="CYTOCHROME_P450"/>
    <property type="match status" value="1"/>
</dbReference>
<evidence type="ECO:0000256" key="12">
    <source>
        <dbReference type="SAM" id="Phobius"/>
    </source>
</evidence>
<evidence type="ECO:0000313" key="13">
    <source>
        <dbReference type="Proteomes" id="UP000515150"/>
    </source>
</evidence>
<dbReference type="FunCoup" id="A0A6P7MF55">
    <property type="interactions" value="470"/>
</dbReference>
<dbReference type="RefSeq" id="XP_029005195.1">
    <property type="nucleotide sequence ID" value="XM_029149362.3"/>
</dbReference>
<dbReference type="InterPro" id="IPR050182">
    <property type="entry name" value="Cytochrome_P450_fam2"/>
</dbReference>
<dbReference type="GO" id="GO:0005506">
    <property type="term" value="F:iron ion binding"/>
    <property type="evidence" value="ECO:0007669"/>
    <property type="project" value="InterPro"/>
</dbReference>
<evidence type="ECO:0000256" key="4">
    <source>
        <dbReference type="ARBA" id="ARBA00022617"/>
    </source>
</evidence>
<dbReference type="Proteomes" id="UP000515150">
    <property type="component" value="Chromosome 4"/>
</dbReference>
<dbReference type="InParanoid" id="A0A6P7MF55"/>
<dbReference type="Pfam" id="PF00067">
    <property type="entry name" value="p450"/>
    <property type="match status" value="1"/>
</dbReference>
<evidence type="ECO:0000256" key="9">
    <source>
        <dbReference type="ARBA" id="ARBA00023136"/>
    </source>
</evidence>
<keyword evidence="6 11" id="KW-0560">Oxidoreductase</keyword>
<dbReference type="GO" id="GO:0005737">
    <property type="term" value="C:cytoplasm"/>
    <property type="evidence" value="ECO:0007669"/>
    <property type="project" value="TreeGrafter"/>
</dbReference>
<dbReference type="InterPro" id="IPR001128">
    <property type="entry name" value="Cyt_P450"/>
</dbReference>
<dbReference type="GO" id="GO:0016020">
    <property type="term" value="C:membrane"/>
    <property type="evidence" value="ECO:0007669"/>
    <property type="project" value="UniProtKB-SubCell"/>
</dbReference>